<dbReference type="PROSITE" id="PS50011">
    <property type="entry name" value="PROTEIN_KINASE_DOM"/>
    <property type="match status" value="1"/>
</dbReference>
<keyword evidence="4" id="KW-1185">Reference proteome</keyword>
<dbReference type="WBParaSite" id="jg5209">
    <property type="protein sequence ID" value="jg5209"/>
    <property type="gene ID" value="jg5209"/>
</dbReference>
<proteinExistence type="predicted"/>
<dbReference type="SUPFAM" id="SSF56112">
    <property type="entry name" value="Protein kinase-like (PK-like)"/>
    <property type="match status" value="1"/>
</dbReference>
<accession>A0A915EF35</accession>
<dbReference type="AlphaFoldDB" id="A0A915EF35"/>
<protein>
    <recommendedName>
        <fullName evidence="1">non-specific serine/threonine protein kinase</fullName>
        <ecNumber evidence="1">2.7.11.1</ecNumber>
    </recommendedName>
</protein>
<dbReference type="PANTHER" id="PTHR11909">
    <property type="entry name" value="CASEIN KINASE-RELATED"/>
    <property type="match status" value="1"/>
</dbReference>
<sequence>MNGEFEKGKVVNNKWVIDSRIGEGCCGIVFKVRDVNDRKRKGAMKVEPKDEAIQVLKNEAKVMKMLMERKHTVRIIDSGKRANYSYLVMSLLGDSLTKLKKESPEERFSASSASRIGVQTLYAIKQLHEVGYVHRDVKPSNLVIGRHGKEARMIYLIDYGLARSFVVWEPTGIRIRFARPRALLRGTTRYCSPAVHDRQEQGRKDDLWSMMYLMLELHVGLPWVHKPEDETKKMKTEMQDNVLMANCPPEWIKMMDHIRQLKYPDRPDYRLLYDLLILSMTRMKVSFADPYDWETPPAGSNLPRNARKTVGSVEKTEETISQETFSVDSKSGRPSGTTSSEEAAYPNTIAAEFDKNDLHI</sequence>
<evidence type="ECO:0000313" key="4">
    <source>
        <dbReference type="Proteomes" id="UP000887574"/>
    </source>
</evidence>
<dbReference type="PROSITE" id="PS00108">
    <property type="entry name" value="PROTEIN_KINASE_ST"/>
    <property type="match status" value="1"/>
</dbReference>
<evidence type="ECO:0000313" key="5">
    <source>
        <dbReference type="WBParaSite" id="jg5209"/>
    </source>
</evidence>
<evidence type="ECO:0000259" key="3">
    <source>
        <dbReference type="PROSITE" id="PS50011"/>
    </source>
</evidence>
<dbReference type="Pfam" id="PF00069">
    <property type="entry name" value="Pkinase"/>
    <property type="match status" value="1"/>
</dbReference>
<feature type="domain" description="Protein kinase" evidence="3">
    <location>
        <begin position="15"/>
        <end position="278"/>
    </location>
</feature>
<dbReference type="InterPro" id="IPR050235">
    <property type="entry name" value="CK1_Ser-Thr_kinase"/>
</dbReference>
<dbReference type="Gene3D" id="1.10.510.10">
    <property type="entry name" value="Transferase(Phosphotransferase) domain 1"/>
    <property type="match status" value="1"/>
</dbReference>
<dbReference type="GO" id="GO:0005524">
    <property type="term" value="F:ATP binding"/>
    <property type="evidence" value="ECO:0007669"/>
    <property type="project" value="InterPro"/>
</dbReference>
<feature type="compositionally biased region" description="Polar residues" evidence="2">
    <location>
        <begin position="319"/>
        <end position="341"/>
    </location>
</feature>
<dbReference type="InterPro" id="IPR008271">
    <property type="entry name" value="Ser/Thr_kinase_AS"/>
</dbReference>
<evidence type="ECO:0000256" key="1">
    <source>
        <dbReference type="ARBA" id="ARBA00012513"/>
    </source>
</evidence>
<dbReference type="SMART" id="SM00220">
    <property type="entry name" value="S_TKc"/>
    <property type="match status" value="1"/>
</dbReference>
<dbReference type="Proteomes" id="UP000887574">
    <property type="component" value="Unplaced"/>
</dbReference>
<evidence type="ECO:0000256" key="2">
    <source>
        <dbReference type="SAM" id="MobiDB-lite"/>
    </source>
</evidence>
<organism evidence="4 5">
    <name type="scientific">Ditylenchus dipsaci</name>
    <dbReference type="NCBI Taxonomy" id="166011"/>
    <lineage>
        <taxon>Eukaryota</taxon>
        <taxon>Metazoa</taxon>
        <taxon>Ecdysozoa</taxon>
        <taxon>Nematoda</taxon>
        <taxon>Chromadorea</taxon>
        <taxon>Rhabditida</taxon>
        <taxon>Tylenchina</taxon>
        <taxon>Tylenchomorpha</taxon>
        <taxon>Sphaerularioidea</taxon>
        <taxon>Anguinidae</taxon>
        <taxon>Anguininae</taxon>
        <taxon>Ditylenchus</taxon>
    </lineage>
</organism>
<dbReference type="GO" id="GO:0004674">
    <property type="term" value="F:protein serine/threonine kinase activity"/>
    <property type="evidence" value="ECO:0007669"/>
    <property type="project" value="UniProtKB-EC"/>
</dbReference>
<dbReference type="InterPro" id="IPR000719">
    <property type="entry name" value="Prot_kinase_dom"/>
</dbReference>
<dbReference type="EC" id="2.7.11.1" evidence="1"/>
<dbReference type="InterPro" id="IPR011009">
    <property type="entry name" value="Kinase-like_dom_sf"/>
</dbReference>
<feature type="region of interest" description="Disordered" evidence="2">
    <location>
        <begin position="294"/>
        <end position="348"/>
    </location>
</feature>
<name>A0A915EF35_9BILA</name>
<reference evidence="5" key="1">
    <citation type="submission" date="2022-11" db="UniProtKB">
        <authorList>
            <consortium name="WormBaseParasite"/>
        </authorList>
    </citation>
    <scope>IDENTIFICATION</scope>
</reference>